<dbReference type="RefSeq" id="WP_035864668.1">
    <property type="nucleotide sequence ID" value="NZ_KK853997.1"/>
</dbReference>
<dbReference type="AlphaFoldDB" id="A0A066YS24"/>
<dbReference type="PATRIC" id="fig|1348663.4.peg.4001"/>
<gene>
    <name evidence="1" type="ORF">KCH_41490</name>
</gene>
<dbReference type="HOGENOM" id="CLU_2788367_0_0_11"/>
<accession>A0A066YS24</accession>
<dbReference type="OrthoDB" id="9928815at2"/>
<sequence length="68" mass="7630">MSNQDATGYYRVDLLRALTDGTPIWGVRRPDGTWRTEMGAEEMHVRRDHAEHSAAQLNQINGLAPAQP</sequence>
<evidence type="ECO:0000313" key="1">
    <source>
        <dbReference type="EMBL" id="KDN84358.1"/>
    </source>
</evidence>
<evidence type="ECO:0000313" key="2">
    <source>
        <dbReference type="Proteomes" id="UP000027178"/>
    </source>
</evidence>
<protein>
    <submittedName>
        <fullName evidence="1">Uncharacterized protein</fullName>
    </submittedName>
</protein>
<dbReference type="Proteomes" id="UP000027178">
    <property type="component" value="Unassembled WGS sequence"/>
</dbReference>
<comment type="caution">
    <text evidence="1">The sequence shown here is derived from an EMBL/GenBank/DDBJ whole genome shotgun (WGS) entry which is preliminary data.</text>
</comment>
<dbReference type="EMBL" id="JNBY01000093">
    <property type="protein sequence ID" value="KDN84358.1"/>
    <property type="molecule type" value="Genomic_DNA"/>
</dbReference>
<proteinExistence type="predicted"/>
<name>A0A066YS24_9ACTN</name>
<organism evidence="1 2">
    <name type="scientific">Kitasatospora cheerisanensis KCTC 2395</name>
    <dbReference type="NCBI Taxonomy" id="1348663"/>
    <lineage>
        <taxon>Bacteria</taxon>
        <taxon>Bacillati</taxon>
        <taxon>Actinomycetota</taxon>
        <taxon>Actinomycetes</taxon>
        <taxon>Kitasatosporales</taxon>
        <taxon>Streptomycetaceae</taxon>
        <taxon>Kitasatospora</taxon>
    </lineage>
</organism>
<keyword evidence="2" id="KW-1185">Reference proteome</keyword>
<reference evidence="1 2" key="1">
    <citation type="submission" date="2014-05" db="EMBL/GenBank/DDBJ databases">
        <title>Draft Genome Sequence of Kitasatospora cheerisanensis KCTC 2395.</title>
        <authorList>
            <person name="Nam D.H."/>
        </authorList>
    </citation>
    <scope>NUCLEOTIDE SEQUENCE [LARGE SCALE GENOMIC DNA]</scope>
    <source>
        <strain evidence="1 2">KCTC 2395</strain>
    </source>
</reference>